<dbReference type="NCBIfam" id="NF005068">
    <property type="entry name" value="PRK06486.1"/>
    <property type="match status" value="1"/>
</dbReference>
<organism evidence="3 4">
    <name type="scientific">Paeniroseomonas aquatica</name>
    <dbReference type="NCBI Taxonomy" id="373043"/>
    <lineage>
        <taxon>Bacteria</taxon>
        <taxon>Pseudomonadati</taxon>
        <taxon>Pseudomonadota</taxon>
        <taxon>Alphaproteobacteria</taxon>
        <taxon>Acetobacterales</taxon>
        <taxon>Acetobacteraceae</taxon>
        <taxon>Paeniroseomonas</taxon>
    </lineage>
</organism>
<dbReference type="GO" id="GO:0016829">
    <property type="term" value="F:lyase activity"/>
    <property type="evidence" value="ECO:0007669"/>
    <property type="project" value="UniProtKB-KW"/>
</dbReference>
<name>A0ABT8A0R8_9PROT</name>
<feature type="domain" description="Class II aldolase/adducin N-terminal" evidence="2">
    <location>
        <begin position="18"/>
        <end position="196"/>
    </location>
</feature>
<evidence type="ECO:0000313" key="4">
    <source>
        <dbReference type="Proteomes" id="UP001529369"/>
    </source>
</evidence>
<dbReference type="InterPro" id="IPR001303">
    <property type="entry name" value="Aldolase_II/adducin_N"/>
</dbReference>
<dbReference type="InterPro" id="IPR051017">
    <property type="entry name" value="Aldolase-II_Adducin_sf"/>
</dbReference>
<protein>
    <submittedName>
        <fullName evidence="3">Aldolase</fullName>
        <ecNumber evidence="3">4.1.2.-</ecNumber>
    </submittedName>
</protein>
<dbReference type="Pfam" id="PF00596">
    <property type="entry name" value="Aldolase_II"/>
    <property type="match status" value="1"/>
</dbReference>
<evidence type="ECO:0000256" key="1">
    <source>
        <dbReference type="ARBA" id="ARBA00037961"/>
    </source>
</evidence>
<comment type="caution">
    <text evidence="3">The sequence shown here is derived from an EMBL/GenBank/DDBJ whole genome shotgun (WGS) entry which is preliminary data.</text>
</comment>
<reference evidence="4" key="1">
    <citation type="journal article" date="2019" name="Int. J. Syst. Evol. Microbiol.">
        <title>The Global Catalogue of Microorganisms (GCM) 10K type strain sequencing project: providing services to taxonomists for standard genome sequencing and annotation.</title>
        <authorList>
            <consortium name="The Broad Institute Genomics Platform"/>
            <consortium name="The Broad Institute Genome Sequencing Center for Infectious Disease"/>
            <person name="Wu L."/>
            <person name="Ma J."/>
        </authorList>
    </citation>
    <scope>NUCLEOTIDE SEQUENCE [LARGE SCALE GENOMIC DNA]</scope>
    <source>
        <strain evidence="4">CECT 7131</strain>
    </source>
</reference>
<accession>A0ABT8A0R8</accession>
<proteinExistence type="inferred from homology"/>
<sequence>MTLPMAGNNRAEWQESRVDLSAALRWAARLGFHEGVCNHFSVMLAPDRFLINAHRMHWAKARASELLVIDDRGNTIEGEGRPATTGTNIHVPMHKMTGHKVILHTHMPHATALTCIEGGRLEMCHQNAGRFHGLVAYDDAFNGFASDMDEGTRMSRMMGDKRVLFLGNHGVVVAGESIADAFDDLYYLERACQVQVLAMSTGRPLRLIPEATAAKLAHFSTRHENALHFLAAIRGILDEEEPAYAA</sequence>
<dbReference type="InterPro" id="IPR036409">
    <property type="entry name" value="Aldolase_II/adducin_N_sf"/>
</dbReference>
<dbReference type="Gene3D" id="3.40.225.10">
    <property type="entry name" value="Class II aldolase/adducin N-terminal domain"/>
    <property type="match status" value="1"/>
</dbReference>
<dbReference type="SUPFAM" id="SSF53639">
    <property type="entry name" value="AraD/HMP-PK domain-like"/>
    <property type="match status" value="1"/>
</dbReference>
<gene>
    <name evidence="3" type="ORF">QWZ14_02925</name>
</gene>
<dbReference type="EMBL" id="JAUFPN010000027">
    <property type="protein sequence ID" value="MDN3563327.1"/>
    <property type="molecule type" value="Genomic_DNA"/>
</dbReference>
<dbReference type="PANTHER" id="PTHR10672:SF21">
    <property type="entry name" value="CLASS II ALDOLASE_ADDUCIN N-TERMINAL DOMAIN-CONTAINING PROTEIN"/>
    <property type="match status" value="1"/>
</dbReference>
<evidence type="ECO:0000313" key="3">
    <source>
        <dbReference type="EMBL" id="MDN3563327.1"/>
    </source>
</evidence>
<evidence type="ECO:0000259" key="2">
    <source>
        <dbReference type="SMART" id="SM01007"/>
    </source>
</evidence>
<dbReference type="SMART" id="SM01007">
    <property type="entry name" value="Aldolase_II"/>
    <property type="match status" value="1"/>
</dbReference>
<dbReference type="RefSeq" id="WP_290315069.1">
    <property type="nucleotide sequence ID" value="NZ_JAUFPN010000027.1"/>
</dbReference>
<comment type="similarity">
    <text evidence="1">Belongs to the aldolase class II family.</text>
</comment>
<keyword evidence="3" id="KW-0456">Lyase</keyword>
<dbReference type="PANTHER" id="PTHR10672">
    <property type="entry name" value="ADDUCIN"/>
    <property type="match status" value="1"/>
</dbReference>
<keyword evidence="4" id="KW-1185">Reference proteome</keyword>
<dbReference type="EC" id="4.1.2.-" evidence="3"/>
<dbReference type="Proteomes" id="UP001529369">
    <property type="component" value="Unassembled WGS sequence"/>
</dbReference>